<name>D7BFJ3_ALLS1</name>
<dbReference type="EMBL" id="CP002042">
    <property type="protein sequence ID" value="ADH63546.1"/>
    <property type="molecule type" value="Genomic_DNA"/>
</dbReference>
<gene>
    <name evidence="1" type="ordered locus">Mesil_1661</name>
</gene>
<dbReference type="STRING" id="526227.Mesil_1661"/>
<keyword evidence="2" id="KW-1185">Reference proteome</keyword>
<dbReference type="InterPro" id="IPR012337">
    <property type="entry name" value="RNaseH-like_sf"/>
</dbReference>
<dbReference type="eggNOG" id="COG2380">
    <property type="taxonomic scope" value="Bacteria"/>
</dbReference>
<reference evidence="1 2" key="1">
    <citation type="journal article" date="2010" name="Stand. Genomic Sci.">
        <title>Complete genome sequence of Meiothermus silvanus type strain (VI-R2).</title>
        <authorList>
            <person name="Sikorski J."/>
            <person name="Tindall B.J."/>
            <person name="Lowry S."/>
            <person name="Lucas S."/>
            <person name="Nolan M."/>
            <person name="Copeland A."/>
            <person name="Glavina Del Rio T."/>
            <person name="Tice H."/>
            <person name="Cheng J.F."/>
            <person name="Han C."/>
            <person name="Pitluck S."/>
            <person name="Liolios K."/>
            <person name="Ivanova N."/>
            <person name="Mavromatis K."/>
            <person name="Mikhailova N."/>
            <person name="Pati A."/>
            <person name="Goodwin L."/>
            <person name="Chen A."/>
            <person name="Palaniappan K."/>
            <person name="Land M."/>
            <person name="Hauser L."/>
            <person name="Chang Y.J."/>
            <person name="Jeffries C.D."/>
            <person name="Rohde M."/>
            <person name="Goker M."/>
            <person name="Woyke T."/>
            <person name="Bristow J."/>
            <person name="Eisen J.A."/>
            <person name="Markowitz V."/>
            <person name="Hugenholtz P."/>
            <person name="Kyrpides N.C."/>
            <person name="Klenk H.P."/>
            <person name="Lapidus A."/>
        </authorList>
    </citation>
    <scope>NUCLEOTIDE SEQUENCE [LARGE SCALE GENOMIC DNA]</scope>
    <source>
        <strain evidence="2">ATCC 700542 / DSM 9946 / VI-R2</strain>
    </source>
</reference>
<evidence type="ECO:0000313" key="2">
    <source>
        <dbReference type="Proteomes" id="UP000001916"/>
    </source>
</evidence>
<evidence type="ECO:0000313" key="1">
    <source>
        <dbReference type="EMBL" id="ADH63546.1"/>
    </source>
</evidence>
<dbReference type="OrthoDB" id="255198at2"/>
<dbReference type="HOGENOM" id="CLU_069565_0_0_0"/>
<organism evidence="1 2">
    <name type="scientific">Allomeiothermus silvanus (strain ATCC 700542 / DSM 9946 / NBRC 106475 / NCIMB 13440 / VI-R2)</name>
    <name type="common">Thermus silvanus</name>
    <dbReference type="NCBI Taxonomy" id="526227"/>
    <lineage>
        <taxon>Bacteria</taxon>
        <taxon>Thermotogati</taxon>
        <taxon>Deinococcota</taxon>
        <taxon>Deinococci</taxon>
        <taxon>Thermales</taxon>
        <taxon>Thermaceae</taxon>
        <taxon>Allomeiothermus</taxon>
    </lineage>
</organism>
<dbReference type="KEGG" id="msv:Mesil_1661"/>
<protein>
    <recommendedName>
        <fullName evidence="3">Nuclease</fullName>
    </recommendedName>
</protein>
<accession>D7BFJ3</accession>
<dbReference type="AlphaFoldDB" id="D7BFJ3"/>
<dbReference type="SUPFAM" id="SSF53098">
    <property type="entry name" value="Ribonuclease H-like"/>
    <property type="match status" value="1"/>
</dbReference>
<evidence type="ECO:0008006" key="3">
    <source>
        <dbReference type="Google" id="ProtNLM"/>
    </source>
</evidence>
<proteinExistence type="predicted"/>
<dbReference type="Proteomes" id="UP000001916">
    <property type="component" value="Chromosome"/>
</dbReference>
<sequence length="314" mass="34820">MKWRLESWNPDYALPQVGFAETPLHEEVKTGIEGSAWEAKRPARVAPADWPVLYLVDGRQRVDAVVADPQGQRAILATVSAGAVVRDGEGIRLAGKPKVRRVLLHPEGLQVEPIRIGDLVYEPEAARATDLHKLYGKVTEVMRRLEAELAMELCDEGCLVVMDGQIYLTGQPPQHPLLGYTKTLSGLYLPPEEQGLLYQLRAYERTPIFRLPGYGIGRRVDVFSWYVKLPLEPRAPFHGGAGLMRVETTVSEPYEARRLADFSVSLLCTMASSPARDPRAPQNLIAVGALEMLLGRHMGSGEVIRRTIVRTLLG</sequence>
<dbReference type="RefSeq" id="WP_013158108.1">
    <property type="nucleotide sequence ID" value="NC_014212.1"/>
</dbReference>